<dbReference type="Proteomes" id="UP000257109">
    <property type="component" value="Unassembled WGS sequence"/>
</dbReference>
<dbReference type="AlphaFoldDB" id="A0A371IG49"/>
<gene>
    <name evidence="3" type="ORF">CR513_00957</name>
</gene>
<evidence type="ECO:0000259" key="2">
    <source>
        <dbReference type="Pfam" id="PF09423"/>
    </source>
</evidence>
<dbReference type="InterPro" id="IPR029052">
    <property type="entry name" value="Metallo-depent_PP-like"/>
</dbReference>
<comment type="caution">
    <text evidence="3">The sequence shown here is derived from an EMBL/GenBank/DDBJ whole genome shotgun (WGS) entry which is preliminary data.</text>
</comment>
<feature type="transmembrane region" description="Helical" evidence="1">
    <location>
        <begin position="55"/>
        <end position="75"/>
    </location>
</feature>
<proteinExistence type="predicted"/>
<dbReference type="InterPro" id="IPR038607">
    <property type="entry name" value="PhoD-like_sf"/>
</dbReference>
<reference evidence="3" key="1">
    <citation type="submission" date="2018-05" db="EMBL/GenBank/DDBJ databases">
        <title>Draft genome of Mucuna pruriens seed.</title>
        <authorList>
            <person name="Nnadi N.E."/>
            <person name="Vos R."/>
            <person name="Hasami M.H."/>
            <person name="Devisetty U.K."/>
            <person name="Aguiy J.C."/>
        </authorList>
    </citation>
    <scope>NUCLEOTIDE SEQUENCE [LARGE SCALE GENOMIC DNA]</scope>
    <source>
        <strain evidence="3">JCA_2017</strain>
    </source>
</reference>
<keyword evidence="1" id="KW-0472">Membrane</keyword>
<sequence>KEKRNVLYNNLKVSFCVCHWFQILRKFPFYDLRERIGFKVVIFGQMGIDQRRWRWRWWNVVVLIGMVGVAVTVTGSDSHEKQEKVVSRIAFGSCSNQSAPQPIWDAVNDFHPQIFIWLGDNIYGDIKRPFRIFGRERTIGPWKNVPRFGPSSEQEMMARYKKAKSIPGYVRLQQNAEVIGTWDDHDYGLNDAGKEFHGKITNQKLLLDFLDEPQDSPRRKQAGVYASYTYGPVGKNIKIVLLDSRYHRDPVGSDGTILGNSQWLWLEKELKGPPTAVTIIGSSIQVISNLSATIHPLFAMESWGRFPKERDRLFKLLADSKRAGVFFISGDVHFGEISRYDCALDYPLYDVTSSGVTQSVEEVVPPFLRSSVRFVAWLTPSTMRVKDQSCRYKSCVYGKPNFGTIEIDWDSHPVTVKFKVRDKNGVPVTGVNVSLTELQPSNSDTLDRVKAEHNSSKHCTLEVSLPLIVRYRLAILFSFTLVDFSNYIAAKESTIDTRTYTVHSQQKGA</sequence>
<dbReference type="InterPro" id="IPR018946">
    <property type="entry name" value="PhoD-like_MPP"/>
</dbReference>
<name>A0A371IG49_MUCPR</name>
<evidence type="ECO:0000313" key="3">
    <source>
        <dbReference type="EMBL" id="RDY14039.1"/>
    </source>
</evidence>
<dbReference type="PANTHER" id="PTHR33987">
    <property type="entry name" value="CALCINEURIN-LIKE METALLO-PHOSPHOESTERASE SUPERFAMILY PROTEIN"/>
    <property type="match status" value="1"/>
</dbReference>
<keyword evidence="1" id="KW-1133">Transmembrane helix</keyword>
<protein>
    <recommendedName>
        <fullName evidence="2">PhoD-like phosphatase metallophosphatase domain-containing protein</fullName>
    </recommendedName>
</protein>
<accession>A0A371IG49</accession>
<dbReference type="SUPFAM" id="SSF56300">
    <property type="entry name" value="Metallo-dependent phosphatases"/>
    <property type="match status" value="1"/>
</dbReference>
<dbReference type="Gene3D" id="3.60.21.70">
    <property type="entry name" value="PhoD-like phosphatase"/>
    <property type="match status" value="1"/>
</dbReference>
<organism evidence="3 4">
    <name type="scientific">Mucuna pruriens</name>
    <name type="common">Velvet bean</name>
    <name type="synonym">Dolichos pruriens</name>
    <dbReference type="NCBI Taxonomy" id="157652"/>
    <lineage>
        <taxon>Eukaryota</taxon>
        <taxon>Viridiplantae</taxon>
        <taxon>Streptophyta</taxon>
        <taxon>Embryophyta</taxon>
        <taxon>Tracheophyta</taxon>
        <taxon>Spermatophyta</taxon>
        <taxon>Magnoliopsida</taxon>
        <taxon>eudicotyledons</taxon>
        <taxon>Gunneridae</taxon>
        <taxon>Pentapetalae</taxon>
        <taxon>rosids</taxon>
        <taxon>fabids</taxon>
        <taxon>Fabales</taxon>
        <taxon>Fabaceae</taxon>
        <taxon>Papilionoideae</taxon>
        <taxon>50 kb inversion clade</taxon>
        <taxon>NPAAA clade</taxon>
        <taxon>indigoferoid/millettioid clade</taxon>
        <taxon>Phaseoleae</taxon>
        <taxon>Mucuna</taxon>
    </lineage>
</organism>
<feature type="non-terminal residue" evidence="3">
    <location>
        <position position="1"/>
    </location>
</feature>
<keyword evidence="4" id="KW-1185">Reference proteome</keyword>
<dbReference type="OrthoDB" id="10266805at2759"/>
<dbReference type="PANTHER" id="PTHR33987:SF1">
    <property type="entry name" value="CALCINEURIN-LIKE METALLO-PHOSPHOESTERASE SUPERFAMILY PROTEIN"/>
    <property type="match status" value="1"/>
</dbReference>
<evidence type="ECO:0000256" key="1">
    <source>
        <dbReference type="SAM" id="Phobius"/>
    </source>
</evidence>
<feature type="domain" description="PhoD-like phosphatase metallophosphatase" evidence="2">
    <location>
        <begin position="90"/>
        <end position="366"/>
    </location>
</feature>
<evidence type="ECO:0000313" key="4">
    <source>
        <dbReference type="Proteomes" id="UP000257109"/>
    </source>
</evidence>
<keyword evidence="1" id="KW-0812">Transmembrane</keyword>
<dbReference type="Pfam" id="PF09423">
    <property type="entry name" value="PhoD"/>
    <property type="match status" value="1"/>
</dbReference>
<dbReference type="STRING" id="157652.A0A371IG49"/>
<feature type="non-terminal residue" evidence="3">
    <location>
        <position position="509"/>
    </location>
</feature>
<dbReference type="CDD" id="cd07389">
    <property type="entry name" value="MPP_PhoD"/>
    <property type="match status" value="1"/>
</dbReference>
<dbReference type="EMBL" id="QJKJ01000152">
    <property type="protein sequence ID" value="RDY14039.1"/>
    <property type="molecule type" value="Genomic_DNA"/>
</dbReference>